<keyword evidence="2" id="KW-1185">Reference proteome</keyword>
<dbReference type="Proteomes" id="UP001234178">
    <property type="component" value="Unassembled WGS sequence"/>
</dbReference>
<reference evidence="1 2" key="1">
    <citation type="journal article" date="2023" name="Nucleic Acids Res.">
        <title>The hologenome of Daphnia magna reveals possible DNA methylation and microbiome-mediated evolution of the host genome.</title>
        <authorList>
            <person name="Chaturvedi A."/>
            <person name="Li X."/>
            <person name="Dhandapani V."/>
            <person name="Marshall H."/>
            <person name="Kissane S."/>
            <person name="Cuenca-Cambronero M."/>
            <person name="Asole G."/>
            <person name="Calvet F."/>
            <person name="Ruiz-Romero M."/>
            <person name="Marangio P."/>
            <person name="Guigo R."/>
            <person name="Rago D."/>
            <person name="Mirbahai L."/>
            <person name="Eastwood N."/>
            <person name="Colbourne J.K."/>
            <person name="Zhou J."/>
            <person name="Mallon E."/>
            <person name="Orsini L."/>
        </authorList>
    </citation>
    <scope>NUCLEOTIDE SEQUENCE [LARGE SCALE GENOMIC DNA]</scope>
    <source>
        <strain evidence="1">LRV0_1</strain>
    </source>
</reference>
<proteinExistence type="predicted"/>
<organism evidence="1 2">
    <name type="scientific">Daphnia magna</name>
    <dbReference type="NCBI Taxonomy" id="35525"/>
    <lineage>
        <taxon>Eukaryota</taxon>
        <taxon>Metazoa</taxon>
        <taxon>Ecdysozoa</taxon>
        <taxon>Arthropoda</taxon>
        <taxon>Crustacea</taxon>
        <taxon>Branchiopoda</taxon>
        <taxon>Diplostraca</taxon>
        <taxon>Cladocera</taxon>
        <taxon>Anomopoda</taxon>
        <taxon>Daphniidae</taxon>
        <taxon>Daphnia</taxon>
    </lineage>
</organism>
<evidence type="ECO:0000313" key="1">
    <source>
        <dbReference type="EMBL" id="KAK4024589.1"/>
    </source>
</evidence>
<dbReference type="EMBL" id="JAOYFB010000037">
    <property type="protein sequence ID" value="KAK4024589.1"/>
    <property type="molecule type" value="Genomic_DNA"/>
</dbReference>
<name>A0ABR0AHJ0_9CRUS</name>
<accession>A0ABR0AHJ0</accession>
<comment type="caution">
    <text evidence="1">The sequence shown here is derived from an EMBL/GenBank/DDBJ whole genome shotgun (WGS) entry which is preliminary data.</text>
</comment>
<sequence>MDMKLHHFFIWAGLAFKPITHHRAHDAITVPYNDNSNRLFGILIDYNKPSPHLSCNKAKTEDVPHHPT</sequence>
<gene>
    <name evidence="1" type="ORF">OUZ56_010012</name>
</gene>
<protein>
    <submittedName>
        <fullName evidence="1">Uncharacterized protein</fullName>
    </submittedName>
</protein>
<evidence type="ECO:0000313" key="2">
    <source>
        <dbReference type="Proteomes" id="UP001234178"/>
    </source>
</evidence>